<dbReference type="Proteomes" id="UP000046392">
    <property type="component" value="Unplaced"/>
</dbReference>
<dbReference type="Gene3D" id="3.40.50.1820">
    <property type="entry name" value="alpha/beta hydrolase"/>
    <property type="match status" value="1"/>
</dbReference>
<protein>
    <submittedName>
        <fullName evidence="3">Lipase_3 domain-containing protein</fullName>
    </submittedName>
</protein>
<proteinExistence type="predicted"/>
<dbReference type="AlphaFoldDB" id="A0A0N5C4X9"/>
<dbReference type="InterPro" id="IPR002921">
    <property type="entry name" value="Fungal_lipase-type"/>
</dbReference>
<feature type="domain" description="Fungal lipase-type" evidence="1">
    <location>
        <begin position="34"/>
        <end position="167"/>
    </location>
</feature>
<evidence type="ECO:0000259" key="1">
    <source>
        <dbReference type="Pfam" id="PF01764"/>
    </source>
</evidence>
<sequence length="274" mass="32180">MYSCYSGKRVICDKKRNTCGFSILINTFTNKIIISLGGTVGISQHFRQGMSIFKKLKNFYGIGLVNSYFAETHEYLWKYIKDVFEVQTYEDYKVVVTGHSLGGALAALIALRIQLEGIRESHDIFLYTFGEPRVGTHNFAMNFDKRVINSWRVVYATDFIAHIPSCKKVKRTRFKLSGRRTNLPCDPHSRSGYYHHGTEVWYPNTQSFRNFYRVCLGYPPNEDFNCSDHMNFHVHKYSYHREHHSLYFIDLYNIYPHIFKSNYGKTCEIYNRKG</sequence>
<accession>A0A0N5C4X9</accession>
<organism evidence="2 3">
    <name type="scientific">Strongyloides papillosus</name>
    <name type="common">Intestinal threadworm</name>
    <dbReference type="NCBI Taxonomy" id="174720"/>
    <lineage>
        <taxon>Eukaryota</taxon>
        <taxon>Metazoa</taxon>
        <taxon>Ecdysozoa</taxon>
        <taxon>Nematoda</taxon>
        <taxon>Chromadorea</taxon>
        <taxon>Rhabditida</taxon>
        <taxon>Tylenchina</taxon>
        <taxon>Panagrolaimomorpha</taxon>
        <taxon>Strongyloidoidea</taxon>
        <taxon>Strongyloididae</taxon>
        <taxon>Strongyloides</taxon>
    </lineage>
</organism>
<keyword evidence="2" id="KW-1185">Reference proteome</keyword>
<dbReference type="GO" id="GO:0006629">
    <property type="term" value="P:lipid metabolic process"/>
    <property type="evidence" value="ECO:0007669"/>
    <property type="project" value="InterPro"/>
</dbReference>
<dbReference type="PANTHER" id="PTHR45908">
    <property type="entry name" value="PROTEIN CBG11750-RELATED"/>
    <property type="match status" value="1"/>
</dbReference>
<evidence type="ECO:0000313" key="2">
    <source>
        <dbReference type="Proteomes" id="UP000046392"/>
    </source>
</evidence>
<dbReference type="CDD" id="cd00519">
    <property type="entry name" value="Lipase_3"/>
    <property type="match status" value="1"/>
</dbReference>
<dbReference type="WBParaSite" id="SPAL_0001300800.1">
    <property type="protein sequence ID" value="SPAL_0001300800.1"/>
    <property type="gene ID" value="SPAL_0001300800"/>
</dbReference>
<name>A0A0N5C4X9_STREA</name>
<evidence type="ECO:0000313" key="3">
    <source>
        <dbReference type="WBParaSite" id="SPAL_0001300800.1"/>
    </source>
</evidence>
<dbReference type="PANTHER" id="PTHR45908:SF5">
    <property type="entry name" value="FUNGAL LIPASE-LIKE DOMAIN-CONTAINING PROTEIN"/>
    <property type="match status" value="1"/>
</dbReference>
<dbReference type="InterPro" id="IPR029058">
    <property type="entry name" value="AB_hydrolase_fold"/>
</dbReference>
<dbReference type="SUPFAM" id="SSF53474">
    <property type="entry name" value="alpha/beta-Hydrolases"/>
    <property type="match status" value="1"/>
</dbReference>
<dbReference type="Pfam" id="PF01764">
    <property type="entry name" value="Lipase_3"/>
    <property type="match status" value="1"/>
</dbReference>
<reference evidence="3" key="1">
    <citation type="submission" date="2017-02" db="UniProtKB">
        <authorList>
            <consortium name="WormBaseParasite"/>
        </authorList>
    </citation>
    <scope>IDENTIFICATION</scope>
</reference>